<evidence type="ECO:0000256" key="4">
    <source>
        <dbReference type="ARBA" id="ARBA00023015"/>
    </source>
</evidence>
<organism evidence="10 11">
    <name type="scientific">Saguinus oedipus</name>
    <name type="common">Cotton-top tamarin</name>
    <name type="synonym">Oedipomidas oedipus</name>
    <dbReference type="NCBI Taxonomy" id="9490"/>
    <lineage>
        <taxon>Eukaryota</taxon>
        <taxon>Metazoa</taxon>
        <taxon>Chordata</taxon>
        <taxon>Craniata</taxon>
        <taxon>Vertebrata</taxon>
        <taxon>Euteleostomi</taxon>
        <taxon>Mammalia</taxon>
        <taxon>Eutheria</taxon>
        <taxon>Euarchontoglires</taxon>
        <taxon>Primates</taxon>
        <taxon>Haplorrhini</taxon>
        <taxon>Platyrrhini</taxon>
        <taxon>Cebidae</taxon>
        <taxon>Callitrichinae</taxon>
        <taxon>Saguinus</taxon>
    </lineage>
</organism>
<evidence type="ECO:0000256" key="7">
    <source>
        <dbReference type="ARBA" id="ARBA00023170"/>
    </source>
</evidence>
<accession>A0ABQ9U3S3</accession>
<keyword evidence="5" id="KW-0238">DNA-binding</keyword>
<evidence type="ECO:0000256" key="5">
    <source>
        <dbReference type="ARBA" id="ARBA00023125"/>
    </source>
</evidence>
<dbReference type="Pfam" id="PF00105">
    <property type="entry name" value="zf-C4"/>
    <property type="match status" value="1"/>
</dbReference>
<evidence type="ECO:0000313" key="11">
    <source>
        <dbReference type="Proteomes" id="UP001266305"/>
    </source>
</evidence>
<comment type="caution">
    <text evidence="10">The sequence shown here is derived from an EMBL/GenBank/DDBJ whole genome shotgun (WGS) entry which is preliminary data.</text>
</comment>
<evidence type="ECO:0000256" key="8">
    <source>
        <dbReference type="ARBA" id="ARBA00023242"/>
    </source>
</evidence>
<dbReference type="Gene3D" id="3.30.50.10">
    <property type="entry name" value="Erythroid Transcription Factor GATA-1, subunit A"/>
    <property type="match status" value="1"/>
</dbReference>
<dbReference type="Proteomes" id="UP001266305">
    <property type="component" value="Unassembled WGS sequence"/>
</dbReference>
<evidence type="ECO:0000259" key="9">
    <source>
        <dbReference type="Pfam" id="PF00105"/>
    </source>
</evidence>
<keyword evidence="7" id="KW-0675">Receptor</keyword>
<keyword evidence="11" id="KW-1185">Reference proteome</keyword>
<feature type="domain" description="Nuclear receptor" evidence="9">
    <location>
        <begin position="20"/>
        <end position="50"/>
    </location>
</feature>
<keyword evidence="8" id="KW-0539">Nucleus</keyword>
<gene>
    <name evidence="10" type="ORF">P7K49_030674</name>
</gene>
<keyword evidence="2" id="KW-0863">Zinc-finger</keyword>
<dbReference type="InterPro" id="IPR013088">
    <property type="entry name" value="Znf_NHR/GATA"/>
</dbReference>
<keyword evidence="3" id="KW-0862">Zinc</keyword>
<name>A0ABQ9U3S3_SAGOE</name>
<reference evidence="10 11" key="1">
    <citation type="submission" date="2023-05" db="EMBL/GenBank/DDBJ databases">
        <title>B98-5 Cell Line De Novo Hybrid Assembly: An Optical Mapping Approach.</title>
        <authorList>
            <person name="Kananen K."/>
            <person name="Auerbach J.A."/>
            <person name="Kautto E."/>
            <person name="Blachly J.S."/>
        </authorList>
    </citation>
    <scope>NUCLEOTIDE SEQUENCE [LARGE SCALE GENOMIC DNA]</scope>
    <source>
        <strain evidence="10">B95-8</strain>
        <tissue evidence="10">Cell line</tissue>
    </source>
</reference>
<keyword evidence="4" id="KW-0805">Transcription regulation</keyword>
<keyword evidence="6" id="KW-0804">Transcription</keyword>
<dbReference type="InterPro" id="IPR001628">
    <property type="entry name" value="Znf_hrmn_rcpt"/>
</dbReference>
<proteinExistence type="predicted"/>
<protein>
    <recommendedName>
        <fullName evidence="9">Nuclear receptor domain-containing protein</fullName>
    </recommendedName>
</protein>
<evidence type="ECO:0000313" key="10">
    <source>
        <dbReference type="EMBL" id="KAK2091390.1"/>
    </source>
</evidence>
<evidence type="ECO:0000256" key="6">
    <source>
        <dbReference type="ARBA" id="ARBA00023163"/>
    </source>
</evidence>
<evidence type="ECO:0000256" key="2">
    <source>
        <dbReference type="ARBA" id="ARBA00022771"/>
    </source>
</evidence>
<dbReference type="SUPFAM" id="SSF57716">
    <property type="entry name" value="Glucocorticoid receptor-like (DNA-binding domain)"/>
    <property type="match status" value="1"/>
</dbReference>
<evidence type="ECO:0000256" key="1">
    <source>
        <dbReference type="ARBA" id="ARBA00022723"/>
    </source>
</evidence>
<keyword evidence="1" id="KW-0479">Metal-binding</keyword>
<sequence>MAPNSVCTHHFHKTCSGTVTDHPFGRHYGAVSCEGCKGFFKRSNGHSLQSSWKALGDASAYHPVSSCKPDFMYISLQRDGDRIKSVTCITVSFLLR</sequence>
<dbReference type="EMBL" id="JASSZA010000016">
    <property type="protein sequence ID" value="KAK2091390.1"/>
    <property type="molecule type" value="Genomic_DNA"/>
</dbReference>
<evidence type="ECO:0000256" key="3">
    <source>
        <dbReference type="ARBA" id="ARBA00022833"/>
    </source>
</evidence>